<dbReference type="PATRIC" id="fig|1434120.4.peg.2923"/>
<accession>A0A0E3L8R2</accession>
<keyword evidence="1" id="KW-0472">Membrane</keyword>
<evidence type="ECO:0000313" key="3">
    <source>
        <dbReference type="Proteomes" id="UP000033111"/>
    </source>
</evidence>
<sequence length="162" mass="17534">MSELIVFAFSDDKGASEMDEAIKKLQKEQLINLDDAAVVVRNHDGKVKVKQAVNLVGAGTVGGAFWGMLIGLLFWMPWLGMAIGAITGAISGKLSDYGIDDDFIHEVAETIEPGGSALFLLISKWTEDKVLDELSKYNPKVVRTSLSKEEESKLKATFGAGE</sequence>
<keyword evidence="1" id="KW-1133">Transmembrane helix</keyword>
<dbReference type="AlphaFoldDB" id="A0A0E3L8R2"/>
<dbReference type="RefSeq" id="WP_048172635.1">
    <property type="nucleotide sequence ID" value="NZ_CP009506.1"/>
</dbReference>
<dbReference type="GeneID" id="24861122"/>
<dbReference type="KEGG" id="msw:MSSIT_2247"/>
<evidence type="ECO:0000256" key="1">
    <source>
        <dbReference type="SAM" id="Phobius"/>
    </source>
</evidence>
<proteinExistence type="predicted"/>
<reference evidence="2 3" key="1">
    <citation type="submission" date="2014-07" db="EMBL/GenBank/DDBJ databases">
        <title>Methanogenic archaea and the global carbon cycle.</title>
        <authorList>
            <person name="Henriksen J.R."/>
            <person name="Luke J."/>
            <person name="Reinhart S."/>
            <person name="Benedict M.N."/>
            <person name="Youngblut N.D."/>
            <person name="Metcalf M.E."/>
            <person name="Whitaker R.J."/>
            <person name="Metcalf W.W."/>
        </authorList>
    </citation>
    <scope>NUCLEOTIDE SEQUENCE [LARGE SCALE GENOMIC DNA]</scope>
    <source>
        <strain evidence="2 3">T4/M</strain>
    </source>
</reference>
<name>A0A0E3L8R2_9EURY</name>
<protein>
    <recommendedName>
        <fullName evidence="4">DUF1269 domain-containing protein</fullName>
    </recommendedName>
</protein>
<evidence type="ECO:0000313" key="2">
    <source>
        <dbReference type="EMBL" id="AKB28966.1"/>
    </source>
</evidence>
<gene>
    <name evidence="2" type="ORF">MSSIT_2247</name>
</gene>
<dbReference type="Pfam" id="PF06897">
    <property type="entry name" value="DUF1269"/>
    <property type="match status" value="1"/>
</dbReference>
<dbReference type="HOGENOM" id="CLU_097445_1_0_2"/>
<keyword evidence="1" id="KW-0812">Transmembrane</keyword>
<keyword evidence="3" id="KW-1185">Reference proteome</keyword>
<feature type="transmembrane region" description="Helical" evidence="1">
    <location>
        <begin position="64"/>
        <end position="86"/>
    </location>
</feature>
<dbReference type="Proteomes" id="UP000033111">
    <property type="component" value="Chromosome"/>
</dbReference>
<organism evidence="2 3">
    <name type="scientific">Methanosarcina siciliae T4/M</name>
    <dbReference type="NCBI Taxonomy" id="1434120"/>
    <lineage>
        <taxon>Archaea</taxon>
        <taxon>Methanobacteriati</taxon>
        <taxon>Methanobacteriota</taxon>
        <taxon>Stenosarchaea group</taxon>
        <taxon>Methanomicrobia</taxon>
        <taxon>Methanosarcinales</taxon>
        <taxon>Methanosarcinaceae</taxon>
        <taxon>Methanosarcina</taxon>
    </lineage>
</organism>
<dbReference type="EMBL" id="CP009506">
    <property type="protein sequence ID" value="AKB28966.1"/>
    <property type="molecule type" value="Genomic_DNA"/>
</dbReference>
<evidence type="ECO:0008006" key="4">
    <source>
        <dbReference type="Google" id="ProtNLM"/>
    </source>
</evidence>
<dbReference type="InterPro" id="IPR009200">
    <property type="entry name" value="DUF1269_membrane"/>
</dbReference>